<keyword evidence="8 11" id="KW-1133">Transmembrane helix</keyword>
<dbReference type="Pfam" id="PF13640">
    <property type="entry name" value="2OG-FeII_Oxy_3"/>
    <property type="match status" value="1"/>
</dbReference>
<keyword evidence="9 11" id="KW-0472">Membrane</keyword>
<comment type="similarity">
    <text evidence="2">Belongs to the ERD2 family.</text>
</comment>
<dbReference type="Pfam" id="PF00810">
    <property type="entry name" value="ER_lumen_recept"/>
    <property type="match status" value="1"/>
</dbReference>
<dbReference type="InterPro" id="IPR044862">
    <property type="entry name" value="Pro_4_hyd_alph_FE2OG_OXY"/>
</dbReference>
<dbReference type="GO" id="GO:0016192">
    <property type="term" value="P:vesicle-mediated transport"/>
    <property type="evidence" value="ECO:0007669"/>
    <property type="project" value="UniProtKB-KW"/>
</dbReference>
<evidence type="ECO:0000256" key="2">
    <source>
        <dbReference type="ARBA" id="ARBA00010120"/>
    </source>
</evidence>
<feature type="transmembrane region" description="Helical" evidence="11">
    <location>
        <begin position="160"/>
        <end position="180"/>
    </location>
</feature>
<protein>
    <recommendedName>
        <fullName evidence="12">Prolyl 4-hydroxylase alpha subunit Fe(2+) 2OG dioxygenase domain-containing protein</fullName>
    </recommendedName>
</protein>
<accession>A0A9P1DHZ7</accession>
<dbReference type="GO" id="GO:0046923">
    <property type="term" value="F:ER retention sequence binding"/>
    <property type="evidence" value="ECO:0007669"/>
    <property type="project" value="InterPro"/>
</dbReference>
<sequence length="319" mass="35278">MGDSLPKDGSLDFAFSLAERIQSALREALATPPLHLRGALLRRVQLPAVSGPQQLMPSHDSFAAHADRATVAAYHYSAVLYLSERGDDFQDGELVFMDSDGHDRCLEPRAGRLVGFSSGLENLHRVAASTVPLHAFALWAASTVPLHAFALRVFRLLADFLHLAGMSFGLAAILSSRSVAGFSRKTQVLFQVVFVSRYLDIFTQHQGLYLLFFKITFNLITAFMLWLFHKLHHSYEASADSCNLLALVVPPAIIALFSGGMGVREEAWTFSELLEPLALIPQYIVCYRATKVRPAAVIYVLAVGGYRTLYVCNWIYKVG</sequence>
<evidence type="ECO:0000259" key="12">
    <source>
        <dbReference type="Pfam" id="PF13640"/>
    </source>
</evidence>
<dbReference type="PANTHER" id="PTHR10585">
    <property type="entry name" value="ER LUMEN PROTEIN RETAINING RECEPTOR"/>
    <property type="match status" value="1"/>
</dbReference>
<keyword evidence="4 11" id="KW-0812">Transmembrane</keyword>
<organism evidence="13">
    <name type="scientific">Cladocopium goreaui</name>
    <dbReference type="NCBI Taxonomy" id="2562237"/>
    <lineage>
        <taxon>Eukaryota</taxon>
        <taxon>Sar</taxon>
        <taxon>Alveolata</taxon>
        <taxon>Dinophyceae</taxon>
        <taxon>Suessiales</taxon>
        <taxon>Symbiodiniaceae</taxon>
        <taxon>Cladocopium</taxon>
    </lineage>
</organism>
<comment type="subcellular location">
    <subcellularLocation>
        <location evidence="1">Endoplasmic reticulum membrane</location>
        <topology evidence="1">Multi-pass membrane protein</topology>
    </subcellularLocation>
</comment>
<feature type="transmembrane region" description="Helical" evidence="11">
    <location>
        <begin position="207"/>
        <end position="229"/>
    </location>
</feature>
<evidence type="ECO:0000256" key="8">
    <source>
        <dbReference type="ARBA" id="ARBA00022989"/>
    </source>
</evidence>
<evidence type="ECO:0000256" key="7">
    <source>
        <dbReference type="ARBA" id="ARBA00022927"/>
    </source>
</evidence>
<dbReference type="EMBL" id="CAMXCT020004491">
    <property type="protein sequence ID" value="CAL1162679.1"/>
    <property type="molecule type" value="Genomic_DNA"/>
</dbReference>
<comment type="caution">
    <text evidence="13">The sequence shown here is derived from an EMBL/GenBank/DDBJ whole genome shotgun (WGS) entry which is preliminary data.</text>
</comment>
<evidence type="ECO:0000256" key="6">
    <source>
        <dbReference type="ARBA" id="ARBA00022892"/>
    </source>
</evidence>
<feature type="transmembrane region" description="Helical" evidence="11">
    <location>
        <begin position="296"/>
        <end position="316"/>
    </location>
</feature>
<evidence type="ECO:0000256" key="9">
    <source>
        <dbReference type="ARBA" id="ARBA00023136"/>
    </source>
</evidence>
<reference evidence="13" key="1">
    <citation type="submission" date="2022-10" db="EMBL/GenBank/DDBJ databases">
        <authorList>
            <person name="Chen Y."/>
            <person name="Dougan E. K."/>
            <person name="Chan C."/>
            <person name="Rhodes N."/>
            <person name="Thang M."/>
        </authorList>
    </citation>
    <scope>NUCLEOTIDE SEQUENCE</scope>
</reference>
<gene>
    <name evidence="13" type="ORF">C1SCF055_LOCUS34675</name>
</gene>
<keyword evidence="7" id="KW-0653">Protein transport</keyword>
<keyword evidence="5" id="KW-0256">Endoplasmic reticulum</keyword>
<dbReference type="PRINTS" id="PR00660">
    <property type="entry name" value="ERLUMENR"/>
</dbReference>
<dbReference type="EMBL" id="CAMXCT030004491">
    <property type="protein sequence ID" value="CAL4796616.1"/>
    <property type="molecule type" value="Genomic_DNA"/>
</dbReference>
<dbReference type="Gene3D" id="2.60.120.620">
    <property type="entry name" value="q2cbj1_9rhob like domain"/>
    <property type="match status" value="1"/>
</dbReference>
<dbReference type="GO" id="GO:0006621">
    <property type="term" value="P:protein retention in ER lumen"/>
    <property type="evidence" value="ECO:0007669"/>
    <property type="project" value="InterPro"/>
</dbReference>
<evidence type="ECO:0000256" key="5">
    <source>
        <dbReference type="ARBA" id="ARBA00022824"/>
    </source>
</evidence>
<evidence type="ECO:0000313" key="13">
    <source>
        <dbReference type="EMBL" id="CAI4009304.1"/>
    </source>
</evidence>
<feature type="transmembrane region" description="Helical" evidence="11">
    <location>
        <begin position="244"/>
        <end position="263"/>
    </location>
</feature>
<feature type="domain" description="Prolyl 4-hydroxylase alpha subunit Fe(2+) 2OG dioxygenase" evidence="12">
    <location>
        <begin position="60"/>
        <end position="130"/>
    </location>
</feature>
<dbReference type="Proteomes" id="UP001152797">
    <property type="component" value="Unassembled WGS sequence"/>
</dbReference>
<dbReference type="GO" id="GO:0005789">
    <property type="term" value="C:endoplasmic reticulum membrane"/>
    <property type="evidence" value="ECO:0007669"/>
    <property type="project" value="UniProtKB-SubCell"/>
</dbReference>
<reference evidence="14" key="2">
    <citation type="submission" date="2024-04" db="EMBL/GenBank/DDBJ databases">
        <authorList>
            <person name="Chen Y."/>
            <person name="Shah S."/>
            <person name="Dougan E. K."/>
            <person name="Thang M."/>
            <person name="Chan C."/>
        </authorList>
    </citation>
    <scope>NUCLEOTIDE SEQUENCE [LARGE SCALE GENOMIC DNA]</scope>
</reference>
<evidence type="ECO:0000256" key="4">
    <source>
        <dbReference type="ARBA" id="ARBA00022692"/>
    </source>
</evidence>
<keyword evidence="3" id="KW-0813">Transport</keyword>
<name>A0A9P1DHZ7_9DINO</name>
<evidence type="ECO:0000313" key="14">
    <source>
        <dbReference type="EMBL" id="CAL1162679.1"/>
    </source>
</evidence>
<evidence type="ECO:0000313" key="15">
    <source>
        <dbReference type="Proteomes" id="UP001152797"/>
    </source>
</evidence>
<evidence type="ECO:0000256" key="10">
    <source>
        <dbReference type="ARBA" id="ARBA00023170"/>
    </source>
</evidence>
<dbReference type="EMBL" id="CAMXCT010004491">
    <property type="protein sequence ID" value="CAI4009304.1"/>
    <property type="molecule type" value="Genomic_DNA"/>
</dbReference>
<evidence type="ECO:0000256" key="1">
    <source>
        <dbReference type="ARBA" id="ARBA00004477"/>
    </source>
</evidence>
<keyword evidence="10" id="KW-0675">Receptor</keyword>
<dbReference type="AlphaFoldDB" id="A0A9P1DHZ7"/>
<proteinExistence type="inferred from homology"/>
<evidence type="ECO:0000256" key="11">
    <source>
        <dbReference type="SAM" id="Phobius"/>
    </source>
</evidence>
<dbReference type="OrthoDB" id="7694678at2759"/>
<dbReference type="GO" id="GO:0015031">
    <property type="term" value="P:protein transport"/>
    <property type="evidence" value="ECO:0007669"/>
    <property type="project" value="UniProtKB-KW"/>
</dbReference>
<evidence type="ECO:0000256" key="3">
    <source>
        <dbReference type="ARBA" id="ARBA00022448"/>
    </source>
</evidence>
<dbReference type="InterPro" id="IPR000133">
    <property type="entry name" value="ER_ret_rcpt"/>
</dbReference>
<keyword evidence="15" id="KW-1185">Reference proteome</keyword>
<keyword evidence="6" id="KW-0931">ER-Golgi transport</keyword>